<gene>
    <name evidence="1" type="ORF">AAP_06404</name>
</gene>
<accession>A0A167UTU4</accession>
<name>A0A167UTU4_9EURO</name>
<dbReference type="Pfam" id="PF11175">
    <property type="entry name" value="DUF2961"/>
    <property type="match status" value="1"/>
</dbReference>
<dbReference type="InterPro" id="IPR021345">
    <property type="entry name" value="DUF2961"/>
</dbReference>
<dbReference type="AlphaFoldDB" id="A0A167UTU4"/>
<proteinExistence type="predicted"/>
<organism evidence="1 2">
    <name type="scientific">Ascosphaera apis ARSEF 7405</name>
    <dbReference type="NCBI Taxonomy" id="392613"/>
    <lineage>
        <taxon>Eukaryota</taxon>
        <taxon>Fungi</taxon>
        <taxon>Dikarya</taxon>
        <taxon>Ascomycota</taxon>
        <taxon>Pezizomycotina</taxon>
        <taxon>Eurotiomycetes</taxon>
        <taxon>Eurotiomycetidae</taxon>
        <taxon>Onygenales</taxon>
        <taxon>Ascosphaeraceae</taxon>
        <taxon>Ascosphaera</taxon>
    </lineage>
</organism>
<protein>
    <recommendedName>
        <fullName evidence="3">DUF2961 domain-containing protein</fullName>
    </recommendedName>
</protein>
<dbReference type="OrthoDB" id="3426554at2759"/>
<keyword evidence="2" id="KW-1185">Reference proteome</keyword>
<evidence type="ECO:0008006" key="3">
    <source>
        <dbReference type="Google" id="ProtNLM"/>
    </source>
</evidence>
<reference evidence="1 2" key="1">
    <citation type="journal article" date="2016" name="Genome Biol. Evol.">
        <title>Divergent and convergent evolution of fungal pathogenicity.</title>
        <authorList>
            <person name="Shang Y."/>
            <person name="Xiao G."/>
            <person name="Zheng P."/>
            <person name="Cen K."/>
            <person name="Zhan S."/>
            <person name="Wang C."/>
        </authorList>
    </citation>
    <scope>NUCLEOTIDE SEQUENCE [LARGE SCALE GENOMIC DNA]</scope>
    <source>
        <strain evidence="1 2">ARSEF 7405</strain>
    </source>
</reference>
<dbReference type="Gene3D" id="2.60.120.1390">
    <property type="match status" value="1"/>
</dbReference>
<sequence>MLDKELFTALTQRKAARAARVSSWDTTGYNNDNWVVMPGERVNICDIDGPGKITHMWFVQTCRRILGPGLCNYPELGCWMAESAGTSNLSYEDNDPDYYRKIVIRMYWDNSDTPSVCVPLGDFFCIGHSLTAEFTSMPFTVTCRPEDEKKFGGAAALNCWLPMPFNSHARIEIENQGEIPYVQYFYVDYELQKEQYPKDELLYFHAHWKRMNPTPGWAPPMMQTNSAETSVPNLDGRDETKNYVLLETEGAGTYIGCNHSVAHFQGSWWGEGDDMIWIDDDTWPPSLHGTGGEDYFCNGWGMQKKQNPFSGSILHEGDVPGYQVSYRWHIADPVRFQKRIKVTLEHGHANHLTDDWATTVYWYQTLPTPRKLEIPPVKERLPRRATIPPHDWKVDTPGPVAPLTDLQKKQIAERERRYKEILESSKKLWEQRGRETREREKLTKEYCADVYKRFHAQN</sequence>
<evidence type="ECO:0000313" key="1">
    <source>
        <dbReference type="EMBL" id="KZZ86599.1"/>
    </source>
</evidence>
<comment type="caution">
    <text evidence="1">The sequence shown here is derived from an EMBL/GenBank/DDBJ whole genome shotgun (WGS) entry which is preliminary data.</text>
</comment>
<dbReference type="VEuPathDB" id="FungiDB:AAP_06404"/>
<dbReference type="Proteomes" id="UP000242877">
    <property type="component" value="Unassembled WGS sequence"/>
</dbReference>
<evidence type="ECO:0000313" key="2">
    <source>
        <dbReference type="Proteomes" id="UP000242877"/>
    </source>
</evidence>
<dbReference type="EMBL" id="AZGZ01000057">
    <property type="protein sequence ID" value="KZZ86599.1"/>
    <property type="molecule type" value="Genomic_DNA"/>
</dbReference>